<evidence type="ECO:0000256" key="3">
    <source>
        <dbReference type="HAMAP-Rule" id="MF_01488"/>
    </source>
</evidence>
<comment type="catalytic activity">
    <reaction evidence="3">
        <text>ATP + H2O = ADP + phosphate + H(+)</text>
        <dbReference type="Rhea" id="RHEA:13065"/>
        <dbReference type="ChEBI" id="CHEBI:15377"/>
        <dbReference type="ChEBI" id="CHEBI:15378"/>
        <dbReference type="ChEBI" id="CHEBI:30616"/>
        <dbReference type="ChEBI" id="CHEBI:43474"/>
        <dbReference type="ChEBI" id="CHEBI:456216"/>
        <dbReference type="EC" id="5.6.2.3"/>
    </reaction>
</comment>
<keyword evidence="3 8" id="KW-0347">Helicase</keyword>
<keyword evidence="3" id="KW-0238">DNA-binding</keyword>
<evidence type="ECO:0000259" key="5">
    <source>
        <dbReference type="Pfam" id="PF14490"/>
    </source>
</evidence>
<name>I1ZNY9_STRPA</name>
<dbReference type="KEGG" id="scf:Spaf_1815"/>
<comment type="similarity">
    <text evidence="3">Belongs to the RecD family. RecD2 subfamily.</text>
</comment>
<dbReference type="Pfam" id="PF13538">
    <property type="entry name" value="UvrD_C_2"/>
    <property type="match status" value="1"/>
</dbReference>
<dbReference type="InterPro" id="IPR006345">
    <property type="entry name" value="RecD2"/>
</dbReference>
<dbReference type="GO" id="GO:0006310">
    <property type="term" value="P:DNA recombination"/>
    <property type="evidence" value="ECO:0007669"/>
    <property type="project" value="InterPro"/>
</dbReference>
<dbReference type="Pfam" id="PF18335">
    <property type="entry name" value="SH3_13"/>
    <property type="match status" value="1"/>
</dbReference>
<dbReference type="InterPro" id="IPR041451">
    <property type="entry name" value="RecD2_SH13"/>
</dbReference>
<sequence>MSQPCFIKRKEMMEYYFSGTIERIIFENPSSFFRILLLDISDTDAEDFDDFEIIVTGTMADIMEGEDYTFWGELVHHPKYGEQLKISRYERAKPSSKGLVKYFSSDHFKGIGLKTAQKIVDLYGDNTIDKILEAPEKLEEITGLSKKNRLVFVDKLRQNYGTERILAQLANYGIPNKLAFQIQDFYKEETLQIVEQQPYRLVEDIQGLGFKIADQLAEELGIASDAPERFRAGLIHSLFSYSIETGNTYIEAKDLLRYSIDLLESARPVELDPSTVAQELGHLIEEDKVQNVDTKIFDNSLFFAEEGIRSHIGRLLEKGKQTSFDPEKINQAIKEVEKDLGIHYDAIQKEAIHQAIQNKVFILTGGPGTGKTTVINGMISVYAQLHQLDLRKKQDLPILLAAPTGRAARRMNELTGLPSATIHRHLGMTGDDDTSHLEDYLDADFIIVDEFSMVDTWLANQLLNNIATDTKLLIVGDADQLPSVSPGQVLADLLQIPSIPQTKLEHIFRQSEDSTIVSLAGDIRQGKLPQDFTERKADRSYFEAGSEHIPKMIEQITSAALRSQIPARDIQVLAPMYKGQAGIDNINTLMQDLLNPAVKDQVVFDSPDCQYRDGDKVIHLVNDAESNVFNGDIGYITDLLPGKYTESKQDELTIQFDGNEIVYPRNEWYKIRLAYAMSIHKSQGSEFPVVILPITNQSHRMLQRNLIYTAITRSKSKLILLGEYSAFDFATKNTGTARKTYLVERFKNLDGGEATTDYSSSVATASATVESARSKEGTVETKAETSKPTVYRLTEDNLHAISPMIGLTEEEIAAFFDIKQPN</sequence>
<evidence type="ECO:0000313" key="8">
    <source>
        <dbReference type="EMBL" id="AFJ26763.1"/>
    </source>
</evidence>
<dbReference type="SUPFAM" id="SSF52540">
    <property type="entry name" value="P-loop containing nucleoside triphosphate hydrolases"/>
    <property type="match status" value="2"/>
</dbReference>
<dbReference type="PATRIC" id="fig|1114965.3.peg.1734"/>
<dbReference type="Pfam" id="PF14490">
    <property type="entry name" value="HHH_RecD2"/>
    <property type="match status" value="1"/>
</dbReference>
<comment type="function">
    <text evidence="3">DNA-dependent ATPase and ATP-dependent 5'-3' DNA helicase. Has no activity on blunt DNA or DNA with 3'-overhangs, requires at least 10 bases of 5'-ssDNA for helicase activity.</text>
</comment>
<dbReference type="Proteomes" id="UP000002865">
    <property type="component" value="Chromosome"/>
</dbReference>
<dbReference type="HOGENOM" id="CLU_007524_0_1_9"/>
<feature type="domain" description="UvrD-like helicase C-terminal" evidence="4">
    <location>
        <begin position="673"/>
        <end position="721"/>
    </location>
</feature>
<dbReference type="Gene3D" id="3.40.50.300">
    <property type="entry name" value="P-loop containing nucleotide triphosphate hydrolases"/>
    <property type="match status" value="2"/>
</dbReference>
<dbReference type="InterPro" id="IPR027785">
    <property type="entry name" value="UvrD-like_helicase_C"/>
</dbReference>
<keyword evidence="3" id="KW-0378">Hydrolase</keyword>
<dbReference type="CDD" id="cd18809">
    <property type="entry name" value="SF1_C_RecD"/>
    <property type="match status" value="1"/>
</dbReference>
<dbReference type="EMBL" id="CP003122">
    <property type="protein sequence ID" value="AFJ26763.1"/>
    <property type="molecule type" value="Genomic_DNA"/>
</dbReference>
<dbReference type="InterPro" id="IPR029493">
    <property type="entry name" value="RecD2-like_HHH"/>
</dbReference>
<organism evidence="8 9">
    <name type="scientific">Streptococcus parasanguinis FW213</name>
    <dbReference type="NCBI Taxonomy" id="1114965"/>
    <lineage>
        <taxon>Bacteria</taxon>
        <taxon>Bacillati</taxon>
        <taxon>Bacillota</taxon>
        <taxon>Bacilli</taxon>
        <taxon>Lactobacillales</taxon>
        <taxon>Streptococcaceae</taxon>
        <taxon>Streptococcus</taxon>
    </lineage>
</organism>
<feature type="domain" description="ATP-dependent RecD2 DNA helicase OB-fold" evidence="7">
    <location>
        <begin position="16"/>
        <end position="94"/>
    </location>
</feature>
<dbReference type="HAMAP" id="MF_01488">
    <property type="entry name" value="RecD2"/>
    <property type="match status" value="1"/>
</dbReference>
<dbReference type="Pfam" id="PF13245">
    <property type="entry name" value="AAA_19"/>
    <property type="match status" value="1"/>
</dbReference>
<dbReference type="InterPro" id="IPR027417">
    <property type="entry name" value="P-loop_NTPase"/>
</dbReference>
<dbReference type="InterPro" id="IPR055446">
    <property type="entry name" value="RecD2_N_OB"/>
</dbReference>
<dbReference type="GO" id="GO:0016887">
    <property type="term" value="F:ATP hydrolysis activity"/>
    <property type="evidence" value="ECO:0007669"/>
    <property type="project" value="RHEA"/>
</dbReference>
<keyword evidence="1 3" id="KW-0547">Nucleotide-binding</keyword>
<feature type="domain" description="ATP-dependent RecD2 DNA helicase SH3" evidence="6">
    <location>
        <begin position="586"/>
        <end position="656"/>
    </location>
</feature>
<dbReference type="Gene3D" id="1.10.10.2220">
    <property type="match status" value="1"/>
</dbReference>
<reference evidence="8 9" key="1">
    <citation type="journal article" date="2012" name="PLoS ONE">
        <title>Complete Genome and Transcriptomes of Streptococcus parasanguinis FW213: Phylogenic Relations and Potential Virulence Mechanisms.</title>
        <authorList>
            <person name="Geng J."/>
            <person name="Chiu C.H."/>
            <person name="Tang P."/>
            <person name="Chen Y."/>
            <person name="Shieh H.R."/>
            <person name="Hu S."/>
            <person name="Chen Y.Y."/>
        </authorList>
    </citation>
    <scope>NUCLEOTIDE SEQUENCE [LARGE SCALE GENOMIC DNA]</scope>
    <source>
        <strain evidence="8 9">FW213</strain>
    </source>
</reference>
<gene>
    <name evidence="8" type="primary">recD</name>
    <name evidence="3" type="synonym">recD2</name>
    <name evidence="8" type="ORF">Spaf_1815</name>
</gene>
<dbReference type="Gene3D" id="2.30.30.940">
    <property type="match status" value="1"/>
</dbReference>
<dbReference type="GO" id="GO:0005524">
    <property type="term" value="F:ATP binding"/>
    <property type="evidence" value="ECO:0007669"/>
    <property type="project" value="UniProtKB-UniRule"/>
</dbReference>
<feature type="domain" description="ATP-dependent RecD2 DNA helicase-like helix-hairpin-helix" evidence="5">
    <location>
        <begin position="159"/>
        <end position="249"/>
    </location>
</feature>
<dbReference type="GO" id="GO:0043139">
    <property type="term" value="F:5'-3' DNA helicase activity"/>
    <property type="evidence" value="ECO:0007669"/>
    <property type="project" value="UniProtKB-UniRule"/>
</dbReference>
<dbReference type="CDD" id="cd17933">
    <property type="entry name" value="DEXSc_RecD-like"/>
    <property type="match status" value="1"/>
</dbReference>
<keyword evidence="2 3" id="KW-0067">ATP-binding</keyword>
<dbReference type="InterPro" id="IPR050534">
    <property type="entry name" value="Coronavir_polyprotein_1ab"/>
</dbReference>
<dbReference type="AlphaFoldDB" id="I1ZNY9"/>
<evidence type="ECO:0000259" key="6">
    <source>
        <dbReference type="Pfam" id="PF18335"/>
    </source>
</evidence>
<dbReference type="PANTHER" id="PTHR43788">
    <property type="entry name" value="DNA2/NAM7 HELICASE FAMILY MEMBER"/>
    <property type="match status" value="1"/>
</dbReference>
<dbReference type="NCBIfam" id="TIGR01448">
    <property type="entry name" value="recD_rel"/>
    <property type="match status" value="1"/>
</dbReference>
<keyword evidence="3" id="KW-0413">Isomerase</keyword>
<feature type="binding site" evidence="3">
    <location>
        <begin position="368"/>
        <end position="372"/>
    </location>
    <ligand>
        <name>ATP</name>
        <dbReference type="ChEBI" id="CHEBI:30616"/>
    </ligand>
</feature>
<dbReference type="GO" id="GO:0003677">
    <property type="term" value="F:DNA binding"/>
    <property type="evidence" value="ECO:0007669"/>
    <property type="project" value="UniProtKB-UniRule"/>
</dbReference>
<dbReference type="EC" id="5.6.2.3" evidence="3"/>
<evidence type="ECO:0000259" key="7">
    <source>
        <dbReference type="Pfam" id="PF23139"/>
    </source>
</evidence>
<evidence type="ECO:0000259" key="4">
    <source>
        <dbReference type="Pfam" id="PF13538"/>
    </source>
</evidence>
<dbReference type="STRING" id="1114965.Spaf_1815"/>
<evidence type="ECO:0000256" key="2">
    <source>
        <dbReference type="ARBA" id="ARBA00022840"/>
    </source>
</evidence>
<protein>
    <recommendedName>
        <fullName evidence="3">ATP-dependent RecD2 DNA helicase</fullName>
        <ecNumber evidence="3">5.6.2.3</ecNumber>
    </recommendedName>
    <alternativeName>
        <fullName evidence="3">DNA 5'-3' helicase subunit RecD2</fullName>
    </alternativeName>
</protein>
<dbReference type="PANTHER" id="PTHR43788:SF6">
    <property type="entry name" value="DNA HELICASE B"/>
    <property type="match status" value="1"/>
</dbReference>
<dbReference type="PaxDb" id="1114965-Spaf_1815"/>
<accession>I1ZNY9</accession>
<dbReference type="eggNOG" id="COG0507">
    <property type="taxonomic scope" value="Bacteria"/>
</dbReference>
<proteinExistence type="inferred from homology"/>
<evidence type="ECO:0000256" key="1">
    <source>
        <dbReference type="ARBA" id="ARBA00022741"/>
    </source>
</evidence>
<dbReference type="GO" id="GO:0009338">
    <property type="term" value="C:exodeoxyribonuclease V complex"/>
    <property type="evidence" value="ECO:0007669"/>
    <property type="project" value="TreeGrafter"/>
</dbReference>
<evidence type="ECO:0000313" key="9">
    <source>
        <dbReference type="Proteomes" id="UP000002865"/>
    </source>
</evidence>
<dbReference type="Pfam" id="PF23139">
    <property type="entry name" value="OB_YrrC"/>
    <property type="match status" value="1"/>
</dbReference>
<dbReference type="GO" id="GO:0017116">
    <property type="term" value="F:single-stranded DNA helicase activity"/>
    <property type="evidence" value="ECO:0007669"/>
    <property type="project" value="TreeGrafter"/>
</dbReference>